<dbReference type="EMBL" id="CP002305">
    <property type="protein sequence ID" value="ADQ18304.1"/>
    <property type="molecule type" value="Genomic_DNA"/>
</dbReference>
<evidence type="ECO:0000256" key="1">
    <source>
        <dbReference type="SAM" id="SignalP"/>
    </source>
</evidence>
<dbReference type="STRING" id="649349.Lbys_2642"/>
<dbReference type="OrthoDB" id="1116175at2"/>
<evidence type="ECO:0000313" key="3">
    <source>
        <dbReference type="Proteomes" id="UP000007435"/>
    </source>
</evidence>
<dbReference type="AlphaFoldDB" id="E4RZR1"/>
<dbReference type="HOGENOM" id="CLU_094580_0_0_10"/>
<keyword evidence="3" id="KW-1185">Reference proteome</keyword>
<protein>
    <submittedName>
        <fullName evidence="2">Uncharacterized protein</fullName>
    </submittedName>
</protein>
<proteinExistence type="predicted"/>
<dbReference type="SUPFAM" id="SSF49464">
    <property type="entry name" value="Carboxypeptidase regulatory domain-like"/>
    <property type="match status" value="1"/>
</dbReference>
<dbReference type="KEGG" id="lby:Lbys_2642"/>
<reference evidence="2 3" key="2">
    <citation type="journal article" date="2011" name="Stand. Genomic Sci.">
        <title>Complete genome sequence of Leadbetterella byssophila type strain (4M15).</title>
        <authorList>
            <person name="Abt B."/>
            <person name="Teshima H."/>
            <person name="Lucas S."/>
            <person name="Lapidus A."/>
            <person name="Del Rio T.G."/>
            <person name="Nolan M."/>
            <person name="Tice H."/>
            <person name="Cheng J.F."/>
            <person name="Pitluck S."/>
            <person name="Liolios K."/>
            <person name="Pagani I."/>
            <person name="Ivanova N."/>
            <person name="Mavromatis K."/>
            <person name="Pati A."/>
            <person name="Tapia R."/>
            <person name="Han C."/>
            <person name="Goodwin L."/>
            <person name="Chen A."/>
            <person name="Palaniappan K."/>
            <person name="Land M."/>
            <person name="Hauser L."/>
            <person name="Chang Y.J."/>
            <person name="Jeffries C.D."/>
            <person name="Rohde M."/>
            <person name="Goker M."/>
            <person name="Tindall B.J."/>
            <person name="Detter J.C."/>
            <person name="Woyke T."/>
            <person name="Bristow J."/>
            <person name="Eisen J.A."/>
            <person name="Markowitz V."/>
            <person name="Hugenholtz P."/>
            <person name="Klenk H.P."/>
            <person name="Kyrpides N.C."/>
        </authorList>
    </citation>
    <scope>NUCLEOTIDE SEQUENCE [LARGE SCALE GENOMIC DNA]</scope>
    <source>
        <strain evidence="3">DSM 17132 / JCM 16389 / KACC 11308 / NBRC 106382 / 4M15</strain>
    </source>
</reference>
<dbReference type="RefSeq" id="WP_013409341.1">
    <property type="nucleotide sequence ID" value="NC_014655.1"/>
</dbReference>
<feature type="signal peptide" evidence="1">
    <location>
        <begin position="1"/>
        <end position="17"/>
    </location>
</feature>
<dbReference type="Proteomes" id="UP000007435">
    <property type="component" value="Chromosome"/>
</dbReference>
<dbReference type="eggNOG" id="COG4771">
    <property type="taxonomic scope" value="Bacteria"/>
</dbReference>
<name>E4RZR1_LEAB4</name>
<keyword evidence="1" id="KW-0732">Signal</keyword>
<organism evidence="2 3">
    <name type="scientific">Leadbetterella byssophila (strain DSM 17132 / JCM 16389 / KACC 11308 / NBRC 106382 / 4M15)</name>
    <dbReference type="NCBI Taxonomy" id="649349"/>
    <lineage>
        <taxon>Bacteria</taxon>
        <taxon>Pseudomonadati</taxon>
        <taxon>Bacteroidota</taxon>
        <taxon>Cytophagia</taxon>
        <taxon>Cytophagales</taxon>
        <taxon>Leadbetterellaceae</taxon>
        <taxon>Leadbetterella</taxon>
    </lineage>
</organism>
<accession>E4RZR1</accession>
<feature type="chain" id="PRO_5005673775" evidence="1">
    <location>
        <begin position="18"/>
        <end position="244"/>
    </location>
</feature>
<sequence>MVKLFSLFLFLSTAALAQERSIYGRVVDSTKHEGINNLIIQNTRSGQMVNTNRSGDFFIRASAGDSIVVMDIGYNRVGCVYDGQNRYPVIATKTQPIMLREVVITEKRKKELQDEIDAFLENPQSAGAIRNEILGNVLSTETTQPGIGISIDALWELWSKEGKMNRKVADLKYHDLKAFYASLKYNKQVVLQVTKMEEDELDDFMSFCKPTEDFILRANDYDLTQKILQCYREFKTSRIFRKIR</sequence>
<evidence type="ECO:0000313" key="2">
    <source>
        <dbReference type="EMBL" id="ADQ18304.1"/>
    </source>
</evidence>
<dbReference type="InterPro" id="IPR008969">
    <property type="entry name" value="CarboxyPept-like_regulatory"/>
</dbReference>
<reference key="1">
    <citation type="submission" date="2010-11" db="EMBL/GenBank/DDBJ databases">
        <title>The complete genome of Leadbetterella byssophila DSM 17132.</title>
        <authorList>
            <consortium name="US DOE Joint Genome Institute (JGI-PGF)"/>
            <person name="Lucas S."/>
            <person name="Copeland A."/>
            <person name="Lapidus A."/>
            <person name="Glavina del Rio T."/>
            <person name="Dalin E."/>
            <person name="Tice H."/>
            <person name="Bruce D."/>
            <person name="Goodwin L."/>
            <person name="Pitluck S."/>
            <person name="Kyrpides N."/>
            <person name="Mavromatis K."/>
            <person name="Ivanova N."/>
            <person name="Teshima H."/>
            <person name="Brettin T."/>
            <person name="Detter J.C."/>
            <person name="Han C."/>
            <person name="Tapia R."/>
            <person name="Land M."/>
            <person name="Hauser L."/>
            <person name="Markowitz V."/>
            <person name="Cheng J.-F."/>
            <person name="Hugenholtz P."/>
            <person name="Woyke T."/>
            <person name="Wu D."/>
            <person name="Tindall B."/>
            <person name="Pomrenke H.G."/>
            <person name="Brambilla E."/>
            <person name="Klenk H.-P."/>
            <person name="Eisen J.A."/>
        </authorList>
    </citation>
    <scope>NUCLEOTIDE SEQUENCE [LARGE SCALE GENOMIC DNA]</scope>
    <source>
        <strain>DSM 17132</strain>
    </source>
</reference>
<gene>
    <name evidence="2" type="ordered locus">Lbys_2642</name>
</gene>